<organism evidence="13 14">
    <name type="scientific">Nocardia stercoris</name>
    <dbReference type="NCBI Taxonomy" id="2483361"/>
    <lineage>
        <taxon>Bacteria</taxon>
        <taxon>Bacillati</taxon>
        <taxon>Actinomycetota</taxon>
        <taxon>Actinomycetes</taxon>
        <taxon>Mycobacteriales</taxon>
        <taxon>Nocardiaceae</taxon>
        <taxon>Nocardia</taxon>
    </lineage>
</organism>
<evidence type="ECO:0000256" key="9">
    <source>
        <dbReference type="ARBA" id="ARBA00023012"/>
    </source>
</evidence>
<comment type="catalytic activity">
    <reaction evidence="1">
        <text>ATP + protein L-histidine = ADP + protein N-phospho-L-histidine.</text>
        <dbReference type="EC" id="2.7.13.3"/>
    </reaction>
</comment>
<dbReference type="SUPFAM" id="SSF55874">
    <property type="entry name" value="ATPase domain of HSP90 chaperone/DNA topoisomerase II/histidine kinase"/>
    <property type="match status" value="1"/>
</dbReference>
<evidence type="ECO:0000256" key="2">
    <source>
        <dbReference type="ARBA" id="ARBA00004236"/>
    </source>
</evidence>
<dbReference type="PANTHER" id="PTHR45436">
    <property type="entry name" value="SENSOR HISTIDINE KINASE YKOH"/>
    <property type="match status" value="1"/>
</dbReference>
<dbReference type="OrthoDB" id="5241347at2"/>
<dbReference type="GO" id="GO:0000155">
    <property type="term" value="F:phosphorelay sensor kinase activity"/>
    <property type="evidence" value="ECO:0007669"/>
    <property type="project" value="InterPro"/>
</dbReference>
<evidence type="ECO:0000259" key="12">
    <source>
        <dbReference type="PROSITE" id="PS50109"/>
    </source>
</evidence>
<dbReference type="Pfam" id="PF02518">
    <property type="entry name" value="HATPase_c"/>
    <property type="match status" value="1"/>
</dbReference>
<dbReference type="SMART" id="SM00388">
    <property type="entry name" value="HisKA"/>
    <property type="match status" value="1"/>
</dbReference>
<dbReference type="InterPro" id="IPR050428">
    <property type="entry name" value="TCS_sensor_his_kinase"/>
</dbReference>
<dbReference type="PROSITE" id="PS50109">
    <property type="entry name" value="HIS_KIN"/>
    <property type="match status" value="1"/>
</dbReference>
<evidence type="ECO:0000256" key="3">
    <source>
        <dbReference type="ARBA" id="ARBA00012438"/>
    </source>
</evidence>
<sequence>MRTRVAAAAALGAVIIAAVLSWVAARELERSNLAHADQELALASRVVLIQPVLAVGILSLTGPDRDLAVTIHKDGAVEATTAVALPPLSVGTRTITVEGTPFRVLTTTDNQPAGQTVSLGIPLTDANQTTTEQQHWVLAGAGLAVAAAAGLGWVFGGRAVGPIADLTRQVGAHRGTRWRTTGPNPDPAVPDSPVDGSGVREAEQLSAAVNALLERVDAAQAETAAALATARDFAAVSAHELRTPLTAMRTDLEVLRTLDLDDEQRAEILADLQRGQGRVETTLAALERLAAGELTNDRDHVETDLLDLVDQAVHDAGRHFPQLAVRVDADPHLVTRGLPTGLRLALDNALTNSARHGGATRALVSAHRRGDRIVITVDDNGRGIPPEERTAVFERFFRGSEAIKGGSGLGLALVAQQAQLHGGRAYFDDGTLGGVRLVLELPVRQ</sequence>
<feature type="domain" description="Histidine kinase" evidence="12">
    <location>
        <begin position="236"/>
        <end position="445"/>
    </location>
</feature>
<evidence type="ECO:0000313" key="13">
    <source>
        <dbReference type="EMBL" id="RMI29739.1"/>
    </source>
</evidence>
<keyword evidence="8" id="KW-1133">Transmembrane helix</keyword>
<dbReference type="Gene3D" id="1.10.287.130">
    <property type="match status" value="1"/>
</dbReference>
<keyword evidence="10" id="KW-0472">Membrane</keyword>
<keyword evidence="4" id="KW-0597">Phosphoprotein</keyword>
<comment type="subcellular location">
    <subcellularLocation>
        <location evidence="2">Cell membrane</location>
    </subcellularLocation>
</comment>
<dbReference type="Gene3D" id="3.30.565.10">
    <property type="entry name" value="Histidine kinase-like ATPase, C-terminal domain"/>
    <property type="match status" value="1"/>
</dbReference>
<comment type="caution">
    <text evidence="13">The sequence shown here is derived from an EMBL/GenBank/DDBJ whole genome shotgun (WGS) entry which is preliminary data.</text>
</comment>
<dbReference type="InterPro" id="IPR036890">
    <property type="entry name" value="HATPase_C_sf"/>
</dbReference>
<keyword evidence="5" id="KW-0808">Transferase</keyword>
<name>A0A3M2KW71_9NOCA</name>
<evidence type="ECO:0000256" key="7">
    <source>
        <dbReference type="ARBA" id="ARBA00022777"/>
    </source>
</evidence>
<evidence type="ECO:0000256" key="5">
    <source>
        <dbReference type="ARBA" id="ARBA00022679"/>
    </source>
</evidence>
<dbReference type="CDD" id="cd00075">
    <property type="entry name" value="HATPase"/>
    <property type="match status" value="1"/>
</dbReference>
<dbReference type="Pfam" id="PF00512">
    <property type="entry name" value="HisKA"/>
    <property type="match status" value="1"/>
</dbReference>
<dbReference type="InterPro" id="IPR005467">
    <property type="entry name" value="His_kinase_dom"/>
</dbReference>
<dbReference type="PRINTS" id="PR00344">
    <property type="entry name" value="BCTRLSENSOR"/>
</dbReference>
<evidence type="ECO:0000313" key="14">
    <source>
        <dbReference type="Proteomes" id="UP000279275"/>
    </source>
</evidence>
<dbReference type="InterPro" id="IPR036097">
    <property type="entry name" value="HisK_dim/P_sf"/>
</dbReference>
<evidence type="ECO:0000256" key="6">
    <source>
        <dbReference type="ARBA" id="ARBA00022692"/>
    </source>
</evidence>
<dbReference type="Proteomes" id="UP000279275">
    <property type="component" value="Unassembled WGS sequence"/>
</dbReference>
<dbReference type="SMART" id="SM00387">
    <property type="entry name" value="HATPase_c"/>
    <property type="match status" value="1"/>
</dbReference>
<feature type="region of interest" description="Disordered" evidence="11">
    <location>
        <begin position="175"/>
        <end position="197"/>
    </location>
</feature>
<keyword evidence="14" id="KW-1185">Reference proteome</keyword>
<evidence type="ECO:0000256" key="1">
    <source>
        <dbReference type="ARBA" id="ARBA00000085"/>
    </source>
</evidence>
<dbReference type="EMBL" id="RFFH01000013">
    <property type="protein sequence ID" value="RMI29739.1"/>
    <property type="molecule type" value="Genomic_DNA"/>
</dbReference>
<evidence type="ECO:0000256" key="4">
    <source>
        <dbReference type="ARBA" id="ARBA00022553"/>
    </source>
</evidence>
<keyword evidence="6" id="KW-0812">Transmembrane</keyword>
<evidence type="ECO:0000256" key="8">
    <source>
        <dbReference type="ARBA" id="ARBA00022989"/>
    </source>
</evidence>
<dbReference type="InterPro" id="IPR004358">
    <property type="entry name" value="Sig_transdc_His_kin-like_C"/>
</dbReference>
<proteinExistence type="predicted"/>
<gene>
    <name evidence="13" type="ORF">EBN03_25055</name>
</gene>
<dbReference type="InterPro" id="IPR003594">
    <property type="entry name" value="HATPase_dom"/>
</dbReference>
<evidence type="ECO:0000256" key="11">
    <source>
        <dbReference type="SAM" id="MobiDB-lite"/>
    </source>
</evidence>
<reference evidence="13 14" key="1">
    <citation type="submission" date="2018-10" db="EMBL/GenBank/DDBJ databases">
        <title>Isolation from cow dung.</title>
        <authorList>
            <person name="Ling L."/>
        </authorList>
    </citation>
    <scope>NUCLEOTIDE SEQUENCE [LARGE SCALE GENOMIC DNA]</scope>
    <source>
        <strain evidence="13 14">NEAU-LL90</strain>
    </source>
</reference>
<dbReference type="CDD" id="cd00082">
    <property type="entry name" value="HisKA"/>
    <property type="match status" value="1"/>
</dbReference>
<dbReference type="EC" id="2.7.13.3" evidence="3"/>
<keyword evidence="7 13" id="KW-0418">Kinase</keyword>
<accession>A0A3M2KW71</accession>
<dbReference type="GO" id="GO:0005886">
    <property type="term" value="C:plasma membrane"/>
    <property type="evidence" value="ECO:0007669"/>
    <property type="project" value="UniProtKB-SubCell"/>
</dbReference>
<dbReference type="InterPro" id="IPR003661">
    <property type="entry name" value="HisK_dim/P_dom"/>
</dbReference>
<dbReference type="PANTHER" id="PTHR45436:SF5">
    <property type="entry name" value="SENSOR HISTIDINE KINASE TRCS"/>
    <property type="match status" value="1"/>
</dbReference>
<protein>
    <recommendedName>
        <fullName evidence="3">histidine kinase</fullName>
        <ecNumber evidence="3">2.7.13.3</ecNumber>
    </recommendedName>
</protein>
<keyword evidence="9" id="KW-0902">Two-component regulatory system</keyword>
<evidence type="ECO:0000256" key="10">
    <source>
        <dbReference type="ARBA" id="ARBA00023136"/>
    </source>
</evidence>
<dbReference type="AlphaFoldDB" id="A0A3M2KW71"/>
<dbReference type="SUPFAM" id="SSF47384">
    <property type="entry name" value="Homodimeric domain of signal transducing histidine kinase"/>
    <property type="match status" value="1"/>
</dbReference>